<dbReference type="Pfam" id="PF13704">
    <property type="entry name" value="Glyco_tranf_2_4"/>
    <property type="match status" value="1"/>
</dbReference>
<evidence type="ECO:0000256" key="3">
    <source>
        <dbReference type="ARBA" id="ARBA00022989"/>
    </source>
</evidence>
<organism evidence="5 6">
    <name type="scientific">Agromyces seonyuensis</name>
    <dbReference type="NCBI Taxonomy" id="2662446"/>
    <lineage>
        <taxon>Bacteria</taxon>
        <taxon>Bacillati</taxon>
        <taxon>Actinomycetota</taxon>
        <taxon>Actinomycetes</taxon>
        <taxon>Micrococcales</taxon>
        <taxon>Microbacteriaceae</taxon>
        <taxon>Agromyces</taxon>
    </lineage>
</organism>
<dbReference type="GO" id="GO:0016757">
    <property type="term" value="F:glycosyltransferase activity"/>
    <property type="evidence" value="ECO:0007669"/>
    <property type="project" value="TreeGrafter"/>
</dbReference>
<dbReference type="InterPro" id="IPR029044">
    <property type="entry name" value="Nucleotide-diphossugar_trans"/>
</dbReference>
<dbReference type="SUPFAM" id="SSF53448">
    <property type="entry name" value="Nucleotide-diphospho-sugar transferases"/>
    <property type="match status" value="1"/>
</dbReference>
<dbReference type="EMBL" id="WSTA01000052">
    <property type="protein sequence ID" value="MWB99242.1"/>
    <property type="molecule type" value="Genomic_DNA"/>
</dbReference>
<dbReference type="GO" id="GO:0005737">
    <property type="term" value="C:cytoplasm"/>
    <property type="evidence" value="ECO:0007669"/>
    <property type="project" value="TreeGrafter"/>
</dbReference>
<dbReference type="PANTHER" id="PTHR21461">
    <property type="entry name" value="GLYCOSYLTRANSFERASE FAMILY 92 PROTEIN"/>
    <property type="match status" value="1"/>
</dbReference>
<protein>
    <submittedName>
        <fullName evidence="5">Glycosyltransferase</fullName>
    </submittedName>
</protein>
<accession>A0A6I4P142</accession>
<evidence type="ECO:0000313" key="5">
    <source>
        <dbReference type="EMBL" id="MWB99242.1"/>
    </source>
</evidence>
<evidence type="ECO:0000256" key="4">
    <source>
        <dbReference type="SAM" id="Coils"/>
    </source>
</evidence>
<reference evidence="5 6" key="1">
    <citation type="submission" date="2019-12" db="EMBL/GenBank/DDBJ databases">
        <authorList>
            <person name="Kim Y.S."/>
        </authorList>
    </citation>
    <scope>NUCLEOTIDE SEQUENCE [LARGE SCALE GENOMIC DNA]</scope>
    <source>
        <strain evidence="5 6">MMS17-SY077</strain>
    </source>
</reference>
<keyword evidence="2" id="KW-0812">Transmembrane</keyword>
<name>A0A6I4P142_9MICO</name>
<dbReference type="AlphaFoldDB" id="A0A6I4P142"/>
<proteinExistence type="predicted"/>
<dbReference type="Proteomes" id="UP000438182">
    <property type="component" value="Unassembled WGS sequence"/>
</dbReference>
<keyword evidence="6" id="KW-1185">Reference proteome</keyword>
<evidence type="ECO:0000256" key="1">
    <source>
        <dbReference type="ARBA" id="ARBA00004167"/>
    </source>
</evidence>
<sequence>MTLMVRDEADIIEAMLEHHLEQGVDHFIVTDNGSLDGTREILERYAASGRIDLRHDPEHRKQQHAVVTGMSRDAARAGADWVLNADADEFWVAVDPDLTLHEAFERIDPALGAFPVPVTDMIGAPARRGTGLGRLVYRDLRPIERMHELGLHSHSTDDVAFVPNPEVTVAQGNHFADVESHGLPPEALRIEVLHFPWRSWTQFERKVVAAGQGYERSPHLKPSANHHGMRDYRRQQDGTLLAAYIRRHPDDAELTAGLASGAFVAEDRIASRPSIVDDELFDDAELAEQRNLAELVAPVEQHLQREISRTRLIEDELARVNEGNRILQEEQAQLEVRLVEHNQALAARTAEVDGLRAELDRQRSRRVVRAVDRAADGLNALRGRPRAGG</sequence>
<dbReference type="PANTHER" id="PTHR21461:SF69">
    <property type="entry name" value="GLYCOSYLTRANSFERASE FAMILY 92 PROTEIN"/>
    <property type="match status" value="1"/>
</dbReference>
<comment type="subcellular location">
    <subcellularLocation>
        <location evidence="1">Membrane</location>
        <topology evidence="1">Single-pass membrane protein</topology>
    </subcellularLocation>
</comment>
<keyword evidence="5" id="KW-0808">Transferase</keyword>
<dbReference type="GO" id="GO:0016020">
    <property type="term" value="C:membrane"/>
    <property type="evidence" value="ECO:0007669"/>
    <property type="project" value="UniProtKB-SubCell"/>
</dbReference>
<keyword evidence="4" id="KW-0175">Coiled coil</keyword>
<feature type="coiled-coil region" evidence="4">
    <location>
        <begin position="317"/>
        <end position="344"/>
    </location>
</feature>
<dbReference type="Gene3D" id="3.90.550.10">
    <property type="entry name" value="Spore Coat Polysaccharide Biosynthesis Protein SpsA, Chain A"/>
    <property type="match status" value="1"/>
</dbReference>
<evidence type="ECO:0000256" key="2">
    <source>
        <dbReference type="ARBA" id="ARBA00022692"/>
    </source>
</evidence>
<keyword evidence="3" id="KW-1133">Transmembrane helix</keyword>
<comment type="caution">
    <text evidence="5">The sequence shown here is derived from an EMBL/GenBank/DDBJ whole genome shotgun (WGS) entry which is preliminary data.</text>
</comment>
<evidence type="ECO:0000313" key="6">
    <source>
        <dbReference type="Proteomes" id="UP000438182"/>
    </source>
</evidence>
<keyword evidence="3" id="KW-0472">Membrane</keyword>
<gene>
    <name evidence="5" type="ORF">GB864_11880</name>
</gene>